<name>A0A1I2ZGW6_9SPHI</name>
<accession>A0A1I2ZGW6</accession>
<dbReference type="STRING" id="414048.SAMN04489864_11015"/>
<sequence>MSNLGLNTNLFRVTGKYLDILSEFIVRVKINSEVSEQKKEQLIDLLKKINDIENTQPQIQLLSSIIERELRHDQKKLSVYIKSLITELEENKVNAALPKIEFIAEILDGENSEALSKMKGD</sequence>
<evidence type="ECO:0000313" key="2">
    <source>
        <dbReference type="Proteomes" id="UP000199666"/>
    </source>
</evidence>
<reference evidence="1 2" key="1">
    <citation type="submission" date="2016-10" db="EMBL/GenBank/DDBJ databases">
        <authorList>
            <person name="de Groot N.N."/>
        </authorList>
    </citation>
    <scope>NUCLEOTIDE SEQUENCE [LARGE SCALE GENOMIC DNA]</scope>
    <source>
        <strain evidence="1 2">DSM 18684</strain>
    </source>
</reference>
<proteinExistence type="predicted"/>
<gene>
    <name evidence="1" type="ORF">SAMN04489864_11015</name>
</gene>
<dbReference type="OrthoDB" id="1494614at2"/>
<dbReference type="Proteomes" id="UP000199666">
    <property type="component" value="Unassembled WGS sequence"/>
</dbReference>
<organism evidence="1 2">
    <name type="scientific">Pedobacter insulae</name>
    <dbReference type="NCBI Taxonomy" id="414048"/>
    <lineage>
        <taxon>Bacteria</taxon>
        <taxon>Pseudomonadati</taxon>
        <taxon>Bacteroidota</taxon>
        <taxon>Sphingobacteriia</taxon>
        <taxon>Sphingobacteriales</taxon>
        <taxon>Sphingobacteriaceae</taxon>
        <taxon>Pedobacter</taxon>
    </lineage>
</organism>
<dbReference type="EMBL" id="FOPP01000010">
    <property type="protein sequence ID" value="SFH36970.1"/>
    <property type="molecule type" value="Genomic_DNA"/>
</dbReference>
<evidence type="ECO:0000313" key="1">
    <source>
        <dbReference type="EMBL" id="SFH36970.1"/>
    </source>
</evidence>
<dbReference type="RefSeq" id="WP_090996330.1">
    <property type="nucleotide sequence ID" value="NZ_FOPP01000010.1"/>
</dbReference>
<dbReference type="AlphaFoldDB" id="A0A1I2ZGW6"/>
<keyword evidence="2" id="KW-1185">Reference proteome</keyword>
<protein>
    <submittedName>
        <fullName evidence="1">Uncharacterized protein</fullName>
    </submittedName>
</protein>